<gene>
    <name evidence="1" type="ORF">UFOPK3707_00702</name>
</gene>
<accession>A0A6J7IC41</accession>
<dbReference type="AlphaFoldDB" id="A0A6J7IC41"/>
<dbReference type="InterPro" id="IPR015422">
    <property type="entry name" value="PyrdxlP-dep_Trfase_small"/>
</dbReference>
<reference evidence="1" key="1">
    <citation type="submission" date="2020-05" db="EMBL/GenBank/DDBJ databases">
        <authorList>
            <person name="Chiriac C."/>
            <person name="Salcher M."/>
            <person name="Ghai R."/>
            <person name="Kavagutti S V."/>
        </authorList>
    </citation>
    <scope>NUCLEOTIDE SEQUENCE</scope>
</reference>
<name>A0A6J7IC41_9ZZZZ</name>
<sequence>MHEIVGYPSVFNVRFDLHAPTDYRSGIKANRERYGNFAFEMLKSGIRILPRGTWFLSSAHEAVDIDKTLSCVRDVLKAGI</sequence>
<proteinExistence type="predicted"/>
<organism evidence="1">
    <name type="scientific">freshwater metagenome</name>
    <dbReference type="NCBI Taxonomy" id="449393"/>
    <lineage>
        <taxon>unclassified sequences</taxon>
        <taxon>metagenomes</taxon>
        <taxon>ecological metagenomes</taxon>
    </lineage>
</organism>
<dbReference type="Gene3D" id="3.90.1150.10">
    <property type="entry name" value="Aspartate Aminotransferase, domain 1"/>
    <property type="match status" value="1"/>
</dbReference>
<dbReference type="EMBL" id="CAFBMY010000102">
    <property type="protein sequence ID" value="CAB4928122.1"/>
    <property type="molecule type" value="Genomic_DNA"/>
</dbReference>
<protein>
    <submittedName>
        <fullName evidence="1">Unannotated protein</fullName>
    </submittedName>
</protein>
<evidence type="ECO:0000313" key="1">
    <source>
        <dbReference type="EMBL" id="CAB4928122.1"/>
    </source>
</evidence>